<dbReference type="RefSeq" id="WP_243512979.1">
    <property type="nucleotide sequence ID" value="NZ_CP094534.1"/>
</dbReference>
<dbReference type="Proteomes" id="UP000831390">
    <property type="component" value="Chromosome"/>
</dbReference>
<accession>A0ABY4B2B6</accession>
<dbReference type="NCBIfam" id="TIGR03976">
    <property type="entry name" value="chp_LLNDYxLRE"/>
    <property type="match status" value="1"/>
</dbReference>
<dbReference type="EMBL" id="CP094534">
    <property type="protein sequence ID" value="UOE33291.1"/>
    <property type="molecule type" value="Genomic_DNA"/>
</dbReference>
<proteinExistence type="predicted"/>
<evidence type="ECO:0000313" key="2">
    <source>
        <dbReference type="Proteomes" id="UP000831390"/>
    </source>
</evidence>
<dbReference type="InterPro" id="IPR023974">
    <property type="entry name" value="HxsD"/>
</dbReference>
<sequence>MYITITPPAAEVLIDAAQYSRTVIHKCFYWYTRDFNVEITYTASAQWRIMLTAKELEAKQPWEQLPARINNDLLDFSLREIVAEETRTIRELLVAKAFANYDTQDVLESDISDPVGFHPEHRILP</sequence>
<protein>
    <submittedName>
        <fullName evidence="1">His-Xaa-Ser system protein HxsD</fullName>
    </submittedName>
</protein>
<name>A0ABY4B2B6_9BACT</name>
<gene>
    <name evidence="1" type="primary">hxsD</name>
    <name evidence="1" type="ORF">MTP16_19465</name>
</gene>
<evidence type="ECO:0000313" key="1">
    <source>
        <dbReference type="EMBL" id="UOE33291.1"/>
    </source>
</evidence>
<organism evidence="1 2">
    <name type="scientific">Hymenobacter monticola</name>
    <dbReference type="NCBI Taxonomy" id="1705399"/>
    <lineage>
        <taxon>Bacteria</taxon>
        <taxon>Pseudomonadati</taxon>
        <taxon>Bacteroidota</taxon>
        <taxon>Cytophagia</taxon>
        <taxon>Cytophagales</taxon>
        <taxon>Hymenobacteraceae</taxon>
        <taxon>Hymenobacter</taxon>
    </lineage>
</organism>
<keyword evidence="2" id="KW-1185">Reference proteome</keyword>
<reference evidence="1 2" key="1">
    <citation type="submission" date="2022-03" db="EMBL/GenBank/DDBJ databases">
        <title>Hymenobactersp. isolated from the air.</title>
        <authorList>
            <person name="Won M."/>
            <person name="Kwon S.-W."/>
        </authorList>
    </citation>
    <scope>NUCLEOTIDE SEQUENCE [LARGE SCALE GENOMIC DNA]</scope>
    <source>
        <strain evidence="1 2">KACC 22596</strain>
    </source>
</reference>